<accession>A0A1C7MY59</accession>
<dbReference type="InParanoid" id="A0A1C7MY59"/>
<comment type="caution">
    <text evidence="1">The sequence shown here is derived from an EMBL/GenBank/DDBJ whole genome shotgun (WGS) entry which is preliminary data.</text>
</comment>
<dbReference type="AlphaFoldDB" id="A0A1C7MY59"/>
<gene>
    <name evidence="1" type="ORF">A0J61_10218</name>
</gene>
<organism evidence="1 2">
    <name type="scientific">Choanephora cucurbitarum</name>
    <dbReference type="NCBI Taxonomy" id="101091"/>
    <lineage>
        <taxon>Eukaryota</taxon>
        <taxon>Fungi</taxon>
        <taxon>Fungi incertae sedis</taxon>
        <taxon>Mucoromycota</taxon>
        <taxon>Mucoromycotina</taxon>
        <taxon>Mucoromycetes</taxon>
        <taxon>Mucorales</taxon>
        <taxon>Mucorineae</taxon>
        <taxon>Choanephoraceae</taxon>
        <taxon>Choanephoroideae</taxon>
        <taxon>Choanephora</taxon>
    </lineage>
</organism>
<proteinExistence type="predicted"/>
<dbReference type="EMBL" id="LUGH01001076">
    <property type="protein sequence ID" value="OBZ81732.1"/>
    <property type="molecule type" value="Genomic_DNA"/>
</dbReference>
<evidence type="ECO:0000313" key="1">
    <source>
        <dbReference type="EMBL" id="OBZ81732.1"/>
    </source>
</evidence>
<protein>
    <submittedName>
        <fullName evidence="1">Uncharacterized protein</fullName>
    </submittedName>
</protein>
<keyword evidence="2" id="KW-1185">Reference proteome</keyword>
<dbReference type="OrthoDB" id="10439068at2759"/>
<sequence length="107" mass="12094">MELARRDAPSVKVNALNVDKSRQKARHVTPPFTGVGARGWLQQFKKLIKNHKYSDTDALMEMMIYMQGAANDLWPTLSEIQHNNLHQAILAFQAFCGDEEDAMAHAL</sequence>
<reference evidence="1 2" key="1">
    <citation type="submission" date="2016-03" db="EMBL/GenBank/DDBJ databases">
        <title>Choanephora cucurbitarum.</title>
        <authorList>
            <person name="Min B."/>
            <person name="Park H."/>
            <person name="Park J.-H."/>
            <person name="Shin H.-D."/>
            <person name="Choi I.-G."/>
        </authorList>
    </citation>
    <scope>NUCLEOTIDE SEQUENCE [LARGE SCALE GENOMIC DNA]</scope>
    <source>
        <strain evidence="1 2">KUS-F28377</strain>
    </source>
</reference>
<evidence type="ECO:0000313" key="2">
    <source>
        <dbReference type="Proteomes" id="UP000093000"/>
    </source>
</evidence>
<dbReference type="Proteomes" id="UP000093000">
    <property type="component" value="Unassembled WGS sequence"/>
</dbReference>
<name>A0A1C7MY59_9FUNG</name>